<accession>A0ABT0PI40</accession>
<organism evidence="2 3">
    <name type="scientific">Parendozoicomonas callyspongiae</name>
    <dbReference type="NCBI Taxonomy" id="2942213"/>
    <lineage>
        <taxon>Bacteria</taxon>
        <taxon>Pseudomonadati</taxon>
        <taxon>Pseudomonadota</taxon>
        <taxon>Gammaproteobacteria</taxon>
        <taxon>Oceanospirillales</taxon>
        <taxon>Endozoicomonadaceae</taxon>
        <taxon>Parendozoicomonas</taxon>
    </lineage>
</organism>
<evidence type="ECO:0000313" key="2">
    <source>
        <dbReference type="EMBL" id="MCL6271038.1"/>
    </source>
</evidence>
<reference evidence="2 3" key="1">
    <citation type="submission" date="2022-05" db="EMBL/GenBank/DDBJ databases">
        <authorList>
            <person name="Park J.-S."/>
        </authorList>
    </citation>
    <scope>NUCLEOTIDE SEQUENCE [LARGE SCALE GENOMIC DNA]</scope>
    <source>
        <strain evidence="2 3">2012CJ34-2</strain>
    </source>
</reference>
<feature type="compositionally biased region" description="Polar residues" evidence="1">
    <location>
        <begin position="1"/>
        <end position="19"/>
    </location>
</feature>
<dbReference type="RefSeq" id="WP_249700371.1">
    <property type="nucleotide sequence ID" value="NZ_JAMFLX010000019.1"/>
</dbReference>
<gene>
    <name evidence="2" type="ORF">M3P05_13990</name>
</gene>
<evidence type="ECO:0000313" key="3">
    <source>
        <dbReference type="Proteomes" id="UP001203338"/>
    </source>
</evidence>
<sequence length="384" mass="43584">MSINPPQGSASGARSPVTSEKTKNLPLPLKHKGEKAGKTVQHKDSDEGGYFSSDDESLMVSKGRLKSRSISEVGKTEEVEVLEKPKKSLKDCLVMSKVIQNNLRLVENKFCQTSPLTEFSHPSWFSEKDPIRHIRFYLQHASGRDDGLTARVMYQARQVEQDLHYWLKNFPDSDEARQDLEKAFEVLAAMQVLGGKEEAARETLTKGIRKISEKGAPNLITAKKALKLPEECLVSDDAVKVEKRAIDSCLVDHALLIDQLQESVDHCMKLGNRRKRRLVRAAPMQCARFYVREAEKYDGEMLRPLRLWGRQLGQDLMQWVSIVESRDPAYRDESRSLVGALALCQALQGRNDLARKTYEWGQSLLDGVYYTTFIDELDLDDKDL</sequence>
<protein>
    <submittedName>
        <fullName evidence="2">Uncharacterized protein</fullName>
    </submittedName>
</protein>
<feature type="region of interest" description="Disordered" evidence="1">
    <location>
        <begin position="1"/>
        <end position="54"/>
    </location>
</feature>
<dbReference type="Proteomes" id="UP001203338">
    <property type="component" value="Unassembled WGS sequence"/>
</dbReference>
<comment type="caution">
    <text evidence="2">The sequence shown here is derived from an EMBL/GenBank/DDBJ whole genome shotgun (WGS) entry which is preliminary data.</text>
</comment>
<name>A0ABT0PI40_9GAMM</name>
<keyword evidence="3" id="KW-1185">Reference proteome</keyword>
<proteinExistence type="predicted"/>
<feature type="compositionally biased region" description="Basic and acidic residues" evidence="1">
    <location>
        <begin position="34"/>
        <end position="46"/>
    </location>
</feature>
<evidence type="ECO:0000256" key="1">
    <source>
        <dbReference type="SAM" id="MobiDB-lite"/>
    </source>
</evidence>
<dbReference type="EMBL" id="JAMFLX010000019">
    <property type="protein sequence ID" value="MCL6271038.1"/>
    <property type="molecule type" value="Genomic_DNA"/>
</dbReference>